<protein>
    <recommendedName>
        <fullName evidence="2">F-box domain-containing protein</fullName>
    </recommendedName>
</protein>
<dbReference type="PANTHER" id="PTHR34591:SF43">
    <property type="entry name" value="F-BOX DOMAIN-CONTAINING PROTEIN"/>
    <property type="match status" value="1"/>
</dbReference>
<feature type="region of interest" description="Disordered" evidence="1">
    <location>
        <begin position="235"/>
        <end position="254"/>
    </location>
</feature>
<dbReference type="SUPFAM" id="SSF81383">
    <property type="entry name" value="F-box domain"/>
    <property type="match status" value="1"/>
</dbReference>
<reference evidence="3" key="1">
    <citation type="submission" date="2020-07" db="EMBL/GenBank/DDBJ databases">
        <title>Genome sequence and genetic diversity analysis of an under-domesticated orphan crop, white fonio (Digitaria exilis).</title>
        <authorList>
            <person name="Bennetzen J.L."/>
            <person name="Chen S."/>
            <person name="Ma X."/>
            <person name="Wang X."/>
            <person name="Yssel A.E.J."/>
            <person name="Chaluvadi S.R."/>
            <person name="Johnson M."/>
            <person name="Gangashetty P."/>
            <person name="Hamidou F."/>
            <person name="Sanogo M.D."/>
            <person name="Zwaenepoel A."/>
            <person name="Wallace J."/>
            <person name="Van De Peer Y."/>
            <person name="Van Deynze A."/>
        </authorList>
    </citation>
    <scope>NUCLEOTIDE SEQUENCE</scope>
    <source>
        <tissue evidence="3">Leaves</tissue>
    </source>
</reference>
<accession>A0A835FM98</accession>
<dbReference type="Gene3D" id="1.20.1280.50">
    <property type="match status" value="1"/>
</dbReference>
<evidence type="ECO:0000256" key="1">
    <source>
        <dbReference type="SAM" id="MobiDB-lite"/>
    </source>
</evidence>
<feature type="compositionally biased region" description="Basic and acidic residues" evidence="1">
    <location>
        <begin position="678"/>
        <end position="690"/>
    </location>
</feature>
<dbReference type="InterPro" id="IPR036047">
    <property type="entry name" value="F-box-like_dom_sf"/>
</dbReference>
<feature type="compositionally biased region" description="Basic and acidic residues" evidence="1">
    <location>
        <begin position="772"/>
        <end position="783"/>
    </location>
</feature>
<feature type="region of interest" description="Disordered" evidence="1">
    <location>
        <begin position="1232"/>
        <end position="1295"/>
    </location>
</feature>
<dbReference type="PANTHER" id="PTHR34591">
    <property type="entry name" value="OS03G0653100 PROTEIN-RELATED"/>
    <property type="match status" value="1"/>
</dbReference>
<feature type="domain" description="F-box" evidence="2">
    <location>
        <begin position="112"/>
        <end position="142"/>
    </location>
</feature>
<proteinExistence type="predicted"/>
<keyword evidence="4" id="KW-1185">Reference proteome</keyword>
<feature type="region of interest" description="Disordered" evidence="1">
    <location>
        <begin position="736"/>
        <end position="838"/>
    </location>
</feature>
<evidence type="ECO:0000313" key="4">
    <source>
        <dbReference type="Proteomes" id="UP000636709"/>
    </source>
</evidence>
<feature type="compositionally biased region" description="Acidic residues" evidence="1">
    <location>
        <begin position="1240"/>
        <end position="1250"/>
    </location>
</feature>
<dbReference type="Proteomes" id="UP000636709">
    <property type="component" value="Unassembled WGS sequence"/>
</dbReference>
<organism evidence="3 4">
    <name type="scientific">Digitaria exilis</name>
    <dbReference type="NCBI Taxonomy" id="1010633"/>
    <lineage>
        <taxon>Eukaryota</taxon>
        <taxon>Viridiplantae</taxon>
        <taxon>Streptophyta</taxon>
        <taxon>Embryophyta</taxon>
        <taxon>Tracheophyta</taxon>
        <taxon>Spermatophyta</taxon>
        <taxon>Magnoliopsida</taxon>
        <taxon>Liliopsida</taxon>
        <taxon>Poales</taxon>
        <taxon>Poaceae</taxon>
        <taxon>PACMAD clade</taxon>
        <taxon>Panicoideae</taxon>
        <taxon>Panicodae</taxon>
        <taxon>Paniceae</taxon>
        <taxon>Anthephorinae</taxon>
        <taxon>Digitaria</taxon>
    </lineage>
</organism>
<dbReference type="Pfam" id="PF00646">
    <property type="entry name" value="F-box"/>
    <property type="match status" value="1"/>
</dbReference>
<feature type="region of interest" description="Disordered" evidence="1">
    <location>
        <begin position="673"/>
        <end position="719"/>
    </location>
</feature>
<dbReference type="OrthoDB" id="605328at2759"/>
<gene>
    <name evidence="3" type="ORF">HU200_008069</name>
</gene>
<evidence type="ECO:0000259" key="2">
    <source>
        <dbReference type="Pfam" id="PF00646"/>
    </source>
</evidence>
<dbReference type="InterPro" id="IPR001810">
    <property type="entry name" value="F-box_dom"/>
</dbReference>
<evidence type="ECO:0000313" key="3">
    <source>
        <dbReference type="EMBL" id="KAF8765881.1"/>
    </source>
</evidence>
<feature type="compositionally biased region" description="Basic and acidic residues" evidence="1">
    <location>
        <begin position="812"/>
        <end position="835"/>
    </location>
</feature>
<sequence length="1295" mass="143169">MNESFCRLCVFVGFVHGKQILIALHVKLDLAVDLVHGNRDLVAAVVHRKLEHVVDLVDGKGDLAVAALDGKLWLAANIPHRLKLEDTEGREEDESRRFNSSSMATKETVAILPEDLLEVALGRLPARSLVAFQCVCKAWRDLPHFFARPPVSDGPLISGELDFIVTRKRFIIGSSYCSSSRYEVLDHCNGLVLFWKRDVDVMYVCNPTTWRWTHLPLRSGELSWDQKSRVLLEPKEPSKKNDVEENDDEDDRRRFMEWPPSPWTWQEFSSATGRWEMKVFVREGDAAGTDGDLLFESVIYGGIEPRWRYAAYWQGQLYVHCHVYSSALLSPIHQTRSWRRGAGGRRPPITASSGPPLPVPRLPRLLILRLCRLALGAPTSLRVPASASIAKSLLQLLACRHGFEAPPNLVVGSGRAPQFCPPEMPTERMASGRAASIAADVCVGWIRPGCHVPFSGDGTANAMPTNEVGLAPWPIKGPPRQTSPRRSSRLKILERGCPSRGTFTLELAFSVTFEARPPGSRETFTLEPAFPSRSRLGKLELAGQARACHAGRIHCATPPPTLRRRHRSNPPGAVDSDLTPHRPVLAVILRSSKETTELQHRTPCSTVTRRHHVSHCHVVSRSWKARFPLASALSSVSTTNTCTRTLPPWSIKGEGKPMQRAEVDTAATRNRCSAPLLDVRHRGRNQDKNSRLSTRHRGNEWLAPQSLAPTAADRQGIPRQGRRGCAIWIADDCRHPERERSRLPQRPARPPDSTAGAQRGKGPDCMAGSGDVSRDRRRGDEGRGASALEEQRCDEEDGAGEHNGGESPGITGEEKTVEGNRDGKEKIVEGNREGKSSGPTCQSIIYLLSLPPFVSLCFIHSSLPTAAVPNLTTRRHPRSKEARDLAGCRCHHCCRVACDLARALLLFRHLPCCSTSHRIRKQAVAYAVLPHHPPPQARKGSKPLLACYCSHGRGWGWEQHVRTASFGAGGRRLRDSTSTRERDGASFALDGAELGRARLVKLRHGPCPIGLVAGESLEFPLLPAQPVARSGPAKLLFSFLLVSLTRGPRLSAPSSFPSCLPAAPVSASLSPLRKARFSAFISAAPTPLVLNPSRSPVAAPSSLGRRFDSSFQAPSSLVEFVAKLRVEVRKSPSSFSLSLSRSLALARARRRNRDAARRREPPRWLNSRFEAPKRISRFPLFLSSQTQRDLEPPSSSFAQLRRSAAAGRRLRRAIQSRLILIQQLRIDPTRVKLKNGPFEGDQDQVYEEEPPQYFEEGNSPRSTSTRGARPPVMAAVERPSSRNSAWPRPRPQAGN</sequence>
<comment type="caution">
    <text evidence="3">The sequence shown here is derived from an EMBL/GenBank/DDBJ whole genome shotgun (WGS) entry which is preliminary data.</text>
</comment>
<feature type="region of interest" description="Disordered" evidence="1">
    <location>
        <begin position="557"/>
        <end position="579"/>
    </location>
</feature>
<name>A0A835FM98_9POAL</name>
<dbReference type="EMBL" id="JACEFO010000543">
    <property type="protein sequence ID" value="KAF8765881.1"/>
    <property type="molecule type" value="Genomic_DNA"/>
</dbReference>